<dbReference type="Proteomes" id="UP001213000">
    <property type="component" value="Unassembled WGS sequence"/>
</dbReference>
<keyword evidence="3" id="KW-1185">Reference proteome</keyword>
<feature type="region of interest" description="Disordered" evidence="1">
    <location>
        <begin position="7"/>
        <end position="42"/>
    </location>
</feature>
<dbReference type="AlphaFoldDB" id="A0AAD5Z0F3"/>
<comment type="caution">
    <text evidence="2">The sequence shown here is derived from an EMBL/GenBank/DDBJ whole genome shotgun (WGS) entry which is preliminary data.</text>
</comment>
<proteinExistence type="predicted"/>
<dbReference type="EMBL" id="JANIEX010000006">
    <property type="protein sequence ID" value="KAJ3576697.1"/>
    <property type="molecule type" value="Genomic_DNA"/>
</dbReference>
<protein>
    <submittedName>
        <fullName evidence="2">Uncharacterized protein</fullName>
    </submittedName>
</protein>
<name>A0AAD5Z0F3_9AGAR</name>
<evidence type="ECO:0000256" key="1">
    <source>
        <dbReference type="SAM" id="MobiDB-lite"/>
    </source>
</evidence>
<feature type="compositionally biased region" description="Polar residues" evidence="1">
    <location>
        <begin position="26"/>
        <end position="41"/>
    </location>
</feature>
<reference evidence="2" key="1">
    <citation type="submission" date="2022-07" db="EMBL/GenBank/DDBJ databases">
        <title>Genome Sequence of Leucocoprinus birnbaumii.</title>
        <authorList>
            <person name="Buettner E."/>
        </authorList>
    </citation>
    <scope>NUCLEOTIDE SEQUENCE</scope>
    <source>
        <strain evidence="2">VT141</strain>
    </source>
</reference>
<gene>
    <name evidence="2" type="ORF">NP233_g247</name>
</gene>
<evidence type="ECO:0000313" key="3">
    <source>
        <dbReference type="Proteomes" id="UP001213000"/>
    </source>
</evidence>
<evidence type="ECO:0000313" key="2">
    <source>
        <dbReference type="EMBL" id="KAJ3576697.1"/>
    </source>
</evidence>
<organism evidence="2 3">
    <name type="scientific">Leucocoprinus birnbaumii</name>
    <dbReference type="NCBI Taxonomy" id="56174"/>
    <lineage>
        <taxon>Eukaryota</taxon>
        <taxon>Fungi</taxon>
        <taxon>Dikarya</taxon>
        <taxon>Basidiomycota</taxon>
        <taxon>Agaricomycotina</taxon>
        <taxon>Agaricomycetes</taxon>
        <taxon>Agaricomycetidae</taxon>
        <taxon>Agaricales</taxon>
        <taxon>Agaricineae</taxon>
        <taxon>Agaricaceae</taxon>
        <taxon>Leucocoprinus</taxon>
    </lineage>
</organism>
<accession>A0AAD5Z0F3</accession>
<sequence>MLRLLRQNLGSYRPPPPSTTIATPTNSDGSKSSSNPAQSDIASPMPQFPYDILSVIFKENRIQVLEKQIRNAGTCHFDVVLQNNPNLVDLQGHLHSSEHDRGFLFPDTFQLIFVRHASKIKSIIFLHFYPPWLRGISHLSRLGRFSNLQTVTYSPSRYKTSNYLKRWSPPDPDPEILFHNSPRLRNIVISSNFQSNFVFPYSQIISLHLALIDIVYAIPVIAQCSNVEICHIENLIKNFRGVLPPEAGLQGLFWRPHHLRSLTLIHRYETQIPRELIHLLVQRTTFPVSARVKFDCSSTSGNQRFIQEFFEKNPQTVNVLDE</sequence>